<dbReference type="PROSITE" id="PS50075">
    <property type="entry name" value="CARRIER"/>
    <property type="match status" value="1"/>
</dbReference>
<comment type="subunit">
    <text evidence="12">Homodimer. Erythronolide synthase is composed of EryAI, EryAII and EryAIII multimodular (2 modules) polypeptides each coding for a functional synthase subunit which participates in 2 of the six FAS-like elongation steps required for formation of the polyketide. Module 1, 2, 3, 4, 5, and 6 participating in biosynthesis steps 1, 2, 3, 4, 5, and 6, respectively.</text>
</comment>
<dbReference type="SUPFAM" id="SSF51735">
    <property type="entry name" value="NAD(P)-binding Rossmann-fold domains"/>
    <property type="match status" value="2"/>
</dbReference>
<dbReference type="GO" id="GO:0033068">
    <property type="term" value="P:macrolide biosynthetic process"/>
    <property type="evidence" value="ECO:0007669"/>
    <property type="project" value="UniProtKB-ARBA"/>
</dbReference>
<evidence type="ECO:0000256" key="12">
    <source>
        <dbReference type="ARBA" id="ARBA00063272"/>
    </source>
</evidence>
<evidence type="ECO:0000256" key="1">
    <source>
        <dbReference type="ARBA" id="ARBA00001957"/>
    </source>
</evidence>
<dbReference type="Pfam" id="PF00698">
    <property type="entry name" value="Acyl_transf_1"/>
    <property type="match status" value="1"/>
</dbReference>
<evidence type="ECO:0000256" key="7">
    <source>
        <dbReference type="ARBA" id="ARBA00023268"/>
    </source>
</evidence>
<evidence type="ECO:0000259" key="14">
    <source>
        <dbReference type="PROSITE" id="PS50075"/>
    </source>
</evidence>
<dbReference type="PROSITE" id="PS52004">
    <property type="entry name" value="KS3_2"/>
    <property type="match status" value="1"/>
</dbReference>
<proteinExistence type="predicted"/>
<dbReference type="Gene3D" id="1.10.1200.10">
    <property type="entry name" value="ACP-like"/>
    <property type="match status" value="1"/>
</dbReference>
<evidence type="ECO:0000256" key="2">
    <source>
        <dbReference type="ARBA" id="ARBA00022450"/>
    </source>
</evidence>
<evidence type="ECO:0000256" key="9">
    <source>
        <dbReference type="ARBA" id="ARBA00052442"/>
    </source>
</evidence>
<feature type="domain" description="Carrier" evidence="14">
    <location>
        <begin position="1392"/>
        <end position="1467"/>
    </location>
</feature>
<dbReference type="Gene3D" id="3.30.70.3290">
    <property type="match status" value="1"/>
</dbReference>
<gene>
    <name evidence="16" type="ORF">AVR91_0232500</name>
</gene>
<dbReference type="InterPro" id="IPR036291">
    <property type="entry name" value="NAD(P)-bd_dom_sf"/>
</dbReference>
<evidence type="ECO:0000256" key="5">
    <source>
        <dbReference type="ARBA" id="ARBA00022737"/>
    </source>
</evidence>
<dbReference type="FunFam" id="1.10.1200.10:FF:000007">
    <property type="entry name" value="Probable polyketide synthase pks17"/>
    <property type="match status" value="1"/>
</dbReference>
<dbReference type="InterPro" id="IPR014031">
    <property type="entry name" value="Ketoacyl_synth_C"/>
</dbReference>
<dbReference type="SMART" id="SM00823">
    <property type="entry name" value="PKS_PP"/>
    <property type="match status" value="1"/>
</dbReference>
<dbReference type="InterPro" id="IPR016036">
    <property type="entry name" value="Malonyl_transacylase_ACP-bd"/>
</dbReference>
<sequence>MEDPKLLDYLRRVTAELQSVKERLRAAEAADHEPIAIIGMSCRFPGGVRSPEDLWRLLADGVDAIAEFPVDRGWDTGSLHHPDPDRRGTSYVREGGFLDDVAGFDAAFFEISPREALAMDPQQRLLLTAAWEAVERAGIAPRSLRGSRTGVFAGTNGQDYPALLEGAAQDVEGYAGTGNAASVFSGRVAYSLGLEGPAFSVDTACSSSLVALHLACQSLRQRECSLALAGGATVMATPGTFVEFSRQRGLAEDGRCKAFADAADGTGWGEGVGVLLLERLSDARRNGHPVLAVVRGSAVNQDGASNGLTAPNGPSQRRVIVAALANAGLSAGEVDAVEAHGTGTTLGDPIEAQALLATYGQGREAPLWLGSVKSNLGHTQAAAGVAGVIKMVLAMRNGVLPKTLHVDEPSSHVDWSAGKVSLLTEARSWPEVDRPRRAGVSSFGVSGTNAHVILEHVPAEEPEPSTVDSIVPLAFSAKSDAALRETARQLVPALGAGLADVGLSLATTRSAWEHRAALVGADRERLIALADGRDAAGLVRGVAADPGKVVFVFPGQGSQWAGMGLELYQSSPVFAARLDECAVALESFVDWSLLDVLGDKAALARVDVVQPVLWAVMVSLAAVWEFYGVRPDVVVGHSQGEIAAACVSGALSLADGARVVALRSKAITALAGKGGMVSVALPVAEVRARLTGGLSIAAVNGAGATVVSGDPTALDELMTACERDGVRAKRIPVDYASHSVQVEEIRAELLDVLAPVRPSAGRLPLFSTVTGELVDGSGLDAGYWYRNLRQTVEFEHAIKSLSEQGFGAFVETSAHPVLTMSIQQTVEDAIVAGSLRRDEGGLDRVLLSLGEAYVQGVEVDWTRAFPGAHRADLPAYPFQRERFWLQRPTGGTAADPLDDIRYRVTWKTIDALPEPSLSGRWLVAVPTGTESDLVAPVVRSLEAGGAETLVLPVGAGRDALADRLRGLGALGGVVSLLALDERPDPGTALPDGLARTIELIQALGDAGHEAPLWILTRGAVTTGPRDPLTNPLQAQTWGVGRVAGLEHASRWGGLIDLPAEFDEVAAVRLRSVLAGTEDQLAIRKAGILVRRLVRAARPGKPPRTWRPSDTVLLTGGTGVLGTHIVRWLAGNGATRIVLPSRRGPAAPGMPELTAELAERGVELIPAECDVADRAALEELVSRVRRSGPPIRAVIHAAAQIGLGSLDETTLADFADVVGAKADGARHLDEIFRDDDLDAFVLFSSIAGVWGSGDHGAYAAANAFLDALAARRRAEGRTATSIAWGVWAAANPWDTDRAIEGIDNDQLRRRGLPLMDPELAFTALQHVLDHDETTLTVAHVDWAKFLPVFTSTRARPLFDDLPEGQGAVQAGTVPETAGSDLVRRVAAAADGERVVLDLVRAQVTVVLGHSAPDAVAPARPFKEMGFDSLTAVELRNKLTAATGIRLPATMVYDHPSPAALARHVHARLIPRTTPALDELDRIEAALFGAETGDEAAAKIVARLRSMVWKWTDLTGTAEPTADDGLDLATDDEIFDLIDAEFGSA</sequence>
<dbReference type="SUPFAM" id="SSF52151">
    <property type="entry name" value="FabD/lysophospholipase-like"/>
    <property type="match status" value="1"/>
</dbReference>
<reference evidence="16 17" key="1">
    <citation type="submission" date="2016-12" db="EMBL/GenBank/DDBJ databases">
        <title>Amycolatopsis keratiniphila subsp. keratiniphila genome sequencing and assembly.</title>
        <authorList>
            <person name="Mayilraj S."/>
            <person name="Kaur N."/>
        </authorList>
    </citation>
    <scope>NUCLEOTIDE SEQUENCE [LARGE SCALE GENOMIC DNA]</scope>
    <source>
        <strain evidence="16 17">DSM 44409</strain>
    </source>
</reference>
<dbReference type="InterPro" id="IPR015083">
    <property type="entry name" value="NorB/c/GfsB-D-like_docking"/>
</dbReference>
<feature type="domain" description="Ketosynthase family 3 (KS3)" evidence="15">
    <location>
        <begin position="32"/>
        <end position="456"/>
    </location>
</feature>
<evidence type="ECO:0000256" key="4">
    <source>
        <dbReference type="ARBA" id="ARBA00022679"/>
    </source>
</evidence>
<dbReference type="InterPro" id="IPR032821">
    <property type="entry name" value="PKS_assoc"/>
</dbReference>
<dbReference type="InterPro" id="IPR057326">
    <property type="entry name" value="KR_dom"/>
</dbReference>
<dbReference type="GO" id="GO:0004312">
    <property type="term" value="F:fatty acid synthase activity"/>
    <property type="evidence" value="ECO:0007669"/>
    <property type="project" value="TreeGrafter"/>
</dbReference>
<accession>A0A1W2LL80</accession>
<evidence type="ECO:0000256" key="8">
    <source>
        <dbReference type="ARBA" id="ARBA00023315"/>
    </source>
</evidence>
<keyword evidence="8" id="KW-0012">Acyltransferase</keyword>
<dbReference type="InterPro" id="IPR006162">
    <property type="entry name" value="Ppantetheine_attach_site"/>
</dbReference>
<dbReference type="Pfam" id="PF16197">
    <property type="entry name" value="KAsynt_C_assoc"/>
    <property type="match status" value="1"/>
</dbReference>
<dbReference type="InterPro" id="IPR016039">
    <property type="entry name" value="Thiolase-like"/>
</dbReference>
<dbReference type="SMART" id="SM00825">
    <property type="entry name" value="PKS_KS"/>
    <property type="match status" value="1"/>
</dbReference>
<keyword evidence="3" id="KW-0597">Phosphoprotein</keyword>
<dbReference type="EC" id="2.3.1.94" evidence="13"/>
<dbReference type="PROSITE" id="PS00606">
    <property type="entry name" value="KS3_1"/>
    <property type="match status" value="1"/>
</dbReference>
<dbReference type="InterPro" id="IPR009081">
    <property type="entry name" value="PP-bd_ACP"/>
</dbReference>
<evidence type="ECO:0000256" key="11">
    <source>
        <dbReference type="ARBA" id="ARBA00060622"/>
    </source>
</evidence>
<dbReference type="InterPro" id="IPR014043">
    <property type="entry name" value="Acyl_transferase_dom"/>
</dbReference>
<dbReference type="SUPFAM" id="SSF53901">
    <property type="entry name" value="Thiolase-like"/>
    <property type="match status" value="1"/>
</dbReference>
<dbReference type="PROSITE" id="PS00012">
    <property type="entry name" value="PHOSPHOPANTETHEINE"/>
    <property type="match status" value="1"/>
</dbReference>
<dbReference type="InterPro" id="IPR020841">
    <property type="entry name" value="PKS_Beta-ketoAc_synthase_dom"/>
</dbReference>
<dbReference type="InterPro" id="IPR014030">
    <property type="entry name" value="Ketoacyl_synth_N"/>
</dbReference>
<evidence type="ECO:0000256" key="6">
    <source>
        <dbReference type="ARBA" id="ARBA00023194"/>
    </source>
</evidence>
<dbReference type="FunFam" id="3.40.366.10:FF:000002">
    <property type="entry name" value="Probable polyketide synthase 2"/>
    <property type="match status" value="1"/>
</dbReference>
<keyword evidence="4" id="KW-0808">Transferase</keyword>
<evidence type="ECO:0000256" key="3">
    <source>
        <dbReference type="ARBA" id="ARBA00022553"/>
    </source>
</evidence>
<comment type="caution">
    <text evidence="16">The sequence shown here is derived from an EMBL/GenBank/DDBJ whole genome shotgun (WGS) entry which is preliminary data.</text>
</comment>
<dbReference type="InterPro" id="IPR050091">
    <property type="entry name" value="PKS_NRPS_Biosynth_Enz"/>
</dbReference>
<name>A0A1W2LL80_9PSEU</name>
<comment type="function">
    <text evidence="10">Involved in the biosynthesis of antibiotic erythromycin via the biosynthesis of its aglycone precursor, 6-deoxyerythronolide B (6-dEB).</text>
</comment>
<dbReference type="Pfam" id="PF08990">
    <property type="entry name" value="Docking"/>
    <property type="match status" value="1"/>
</dbReference>
<dbReference type="InterPro" id="IPR020806">
    <property type="entry name" value="PKS_PP-bd"/>
</dbReference>
<dbReference type="InterPro" id="IPR018201">
    <property type="entry name" value="Ketoacyl_synth_AS"/>
</dbReference>
<dbReference type="Pfam" id="PF00550">
    <property type="entry name" value="PP-binding"/>
    <property type="match status" value="1"/>
</dbReference>
<dbReference type="GO" id="GO:0031177">
    <property type="term" value="F:phosphopantetheine binding"/>
    <property type="evidence" value="ECO:0007669"/>
    <property type="project" value="InterPro"/>
</dbReference>
<keyword evidence="2" id="KW-0596">Phosphopantetheine</keyword>
<evidence type="ECO:0000313" key="16">
    <source>
        <dbReference type="EMBL" id="ONF63652.1"/>
    </source>
</evidence>
<dbReference type="Gene3D" id="3.40.50.720">
    <property type="entry name" value="NAD(P)-binding Rossmann-like Domain"/>
    <property type="match status" value="1"/>
</dbReference>
<dbReference type="SUPFAM" id="SSF55048">
    <property type="entry name" value="Probable ACP-binding domain of malonyl-CoA ACP transacylase"/>
    <property type="match status" value="1"/>
</dbReference>
<dbReference type="FunFam" id="3.40.47.10:FF:000019">
    <property type="entry name" value="Polyketide synthase type I"/>
    <property type="match status" value="1"/>
</dbReference>
<dbReference type="Pfam" id="PF08659">
    <property type="entry name" value="KR"/>
    <property type="match status" value="1"/>
</dbReference>
<evidence type="ECO:0000259" key="15">
    <source>
        <dbReference type="PROSITE" id="PS52004"/>
    </source>
</evidence>
<dbReference type="PANTHER" id="PTHR43775:SF51">
    <property type="entry name" value="INACTIVE PHENOLPHTHIOCEROL SYNTHESIS POLYKETIDE SYNTHASE TYPE I PKS1-RELATED"/>
    <property type="match status" value="1"/>
</dbReference>
<dbReference type="CDD" id="cd08952">
    <property type="entry name" value="KR_1_SDR_x"/>
    <property type="match status" value="1"/>
</dbReference>
<dbReference type="CDD" id="cd00833">
    <property type="entry name" value="PKS"/>
    <property type="match status" value="1"/>
</dbReference>
<keyword evidence="5" id="KW-0677">Repeat</keyword>
<dbReference type="Gene3D" id="3.40.47.10">
    <property type="match status" value="1"/>
</dbReference>
<dbReference type="InterPro" id="IPR013968">
    <property type="entry name" value="PKS_KR"/>
</dbReference>
<dbReference type="InterPro" id="IPR036736">
    <property type="entry name" value="ACP-like_sf"/>
</dbReference>
<dbReference type="GO" id="GO:0006633">
    <property type="term" value="P:fatty acid biosynthetic process"/>
    <property type="evidence" value="ECO:0007669"/>
    <property type="project" value="InterPro"/>
</dbReference>
<keyword evidence="7" id="KW-0511">Multifunctional enzyme</keyword>
<evidence type="ECO:0000256" key="10">
    <source>
        <dbReference type="ARBA" id="ARBA00060158"/>
    </source>
</evidence>
<organism evidence="16 17">
    <name type="scientific">Amycolatopsis keratiniphila subsp. keratiniphila</name>
    <dbReference type="NCBI Taxonomy" id="227715"/>
    <lineage>
        <taxon>Bacteria</taxon>
        <taxon>Bacillati</taxon>
        <taxon>Actinomycetota</taxon>
        <taxon>Actinomycetes</taxon>
        <taxon>Pseudonocardiales</taxon>
        <taxon>Pseudonocardiaceae</taxon>
        <taxon>Amycolatopsis</taxon>
        <taxon>Amycolatopsis japonica group</taxon>
    </lineage>
</organism>
<dbReference type="Pfam" id="PF00109">
    <property type="entry name" value="ketoacyl-synt"/>
    <property type="match status" value="1"/>
</dbReference>
<dbReference type="GO" id="GO:0004315">
    <property type="term" value="F:3-oxoacyl-[acyl-carrier-protein] synthase activity"/>
    <property type="evidence" value="ECO:0007669"/>
    <property type="project" value="InterPro"/>
</dbReference>
<dbReference type="InterPro" id="IPR016035">
    <property type="entry name" value="Acyl_Trfase/lysoPLipase"/>
</dbReference>
<dbReference type="GO" id="GO:0047879">
    <property type="term" value="F:erythronolide synthase activity"/>
    <property type="evidence" value="ECO:0007669"/>
    <property type="project" value="UniProtKB-EC"/>
</dbReference>
<dbReference type="SMART" id="SM01294">
    <property type="entry name" value="PKS_PP_betabranch"/>
    <property type="match status" value="1"/>
</dbReference>
<dbReference type="Proteomes" id="UP000076660">
    <property type="component" value="Unassembled WGS sequence"/>
</dbReference>
<dbReference type="InterPro" id="IPR001227">
    <property type="entry name" value="Ac_transferase_dom_sf"/>
</dbReference>
<protein>
    <recommendedName>
        <fullName evidence="13">6-deoxyerythronolide-B synthase</fullName>
        <ecNumber evidence="13">2.3.1.94</ecNumber>
    </recommendedName>
</protein>
<dbReference type="SMART" id="SM00822">
    <property type="entry name" value="PKS_KR"/>
    <property type="match status" value="1"/>
</dbReference>
<comment type="pathway">
    <text evidence="11">Antibiotic biosynthesis; erythromycin biosynthesis.</text>
</comment>
<comment type="cofactor">
    <cofactor evidence="1">
        <name>pantetheine 4'-phosphate</name>
        <dbReference type="ChEBI" id="CHEBI:47942"/>
    </cofactor>
</comment>
<dbReference type="SMART" id="SM00827">
    <property type="entry name" value="PKS_AT"/>
    <property type="match status" value="1"/>
</dbReference>
<dbReference type="Pfam" id="PF02801">
    <property type="entry name" value="Ketoacyl-synt_C"/>
    <property type="match status" value="1"/>
</dbReference>
<comment type="catalytic activity">
    <reaction evidence="9">
        <text>6 (S)-methylmalonyl-CoA + propanoyl-CoA + 6 NADPH + 12 H(+) = 6-deoxyerythronolide B + 6 CO2 + 6 NADP(+) + 7 CoA + H2O</text>
        <dbReference type="Rhea" id="RHEA:23068"/>
        <dbReference type="ChEBI" id="CHEBI:15377"/>
        <dbReference type="ChEBI" id="CHEBI:15378"/>
        <dbReference type="ChEBI" id="CHEBI:16089"/>
        <dbReference type="ChEBI" id="CHEBI:16526"/>
        <dbReference type="ChEBI" id="CHEBI:57287"/>
        <dbReference type="ChEBI" id="CHEBI:57327"/>
        <dbReference type="ChEBI" id="CHEBI:57392"/>
        <dbReference type="ChEBI" id="CHEBI:57783"/>
        <dbReference type="ChEBI" id="CHEBI:58349"/>
        <dbReference type="EC" id="2.3.1.94"/>
    </reaction>
</comment>
<dbReference type="EMBL" id="LQMT02000034">
    <property type="protein sequence ID" value="ONF63652.1"/>
    <property type="molecule type" value="Genomic_DNA"/>
</dbReference>
<evidence type="ECO:0000256" key="13">
    <source>
        <dbReference type="ARBA" id="ARBA00066981"/>
    </source>
</evidence>
<dbReference type="OrthoDB" id="9778690at2"/>
<evidence type="ECO:0000313" key="17">
    <source>
        <dbReference type="Proteomes" id="UP000076660"/>
    </source>
</evidence>
<dbReference type="SUPFAM" id="SSF47336">
    <property type="entry name" value="ACP-like"/>
    <property type="match status" value="1"/>
</dbReference>
<keyword evidence="6" id="KW-0045">Antibiotic biosynthesis</keyword>
<dbReference type="PANTHER" id="PTHR43775">
    <property type="entry name" value="FATTY ACID SYNTHASE"/>
    <property type="match status" value="1"/>
</dbReference>
<dbReference type="Gene3D" id="3.40.366.10">
    <property type="entry name" value="Malonyl-Coenzyme A Acyl Carrier Protein, domain 2"/>
    <property type="match status" value="1"/>
</dbReference>